<evidence type="ECO:0000256" key="1">
    <source>
        <dbReference type="SAM" id="Phobius"/>
    </source>
</evidence>
<protein>
    <submittedName>
        <fullName evidence="2">Uncharacterized protein</fullName>
    </submittedName>
</protein>
<dbReference type="OrthoDB" id="18354at2"/>
<dbReference type="KEGG" id="csaz:Cs308_0105"/>
<keyword evidence="1" id="KW-1133">Transmembrane helix</keyword>
<name>A0A1A9HWH0_9CHLA</name>
<accession>A0A1A9HWH0</accession>
<feature type="transmembrane region" description="Helical" evidence="1">
    <location>
        <begin position="6"/>
        <end position="22"/>
    </location>
</feature>
<dbReference type="Proteomes" id="UP000078162">
    <property type="component" value="Chromosome"/>
</dbReference>
<evidence type="ECO:0000313" key="3">
    <source>
        <dbReference type="Proteomes" id="UP000078162"/>
    </source>
</evidence>
<dbReference type="STRING" id="1806891.Cs308_0105"/>
<keyword evidence="3" id="KW-1185">Reference proteome</keyword>
<keyword evidence="1" id="KW-0472">Membrane</keyword>
<sequence length="64" mass="7468">MVKQACKFYILQCLLCALYWLIKYSRKLLKGFIEHSDETFYQALLSSLIDLLSQLKQLPAPISE</sequence>
<gene>
    <name evidence="2" type="ORF">Cs308_0105</name>
</gene>
<evidence type="ECO:0000313" key="2">
    <source>
        <dbReference type="EMBL" id="ANH78276.1"/>
    </source>
</evidence>
<dbReference type="AlphaFoldDB" id="A0A1A9HWH0"/>
<keyword evidence="1" id="KW-0812">Transmembrane</keyword>
<proteinExistence type="predicted"/>
<organism evidence="2 3">
    <name type="scientific">Candidatus Chlamydia sanziniae</name>
    <dbReference type="NCBI Taxonomy" id="1806891"/>
    <lineage>
        <taxon>Bacteria</taxon>
        <taxon>Pseudomonadati</taxon>
        <taxon>Chlamydiota</taxon>
        <taxon>Chlamydiia</taxon>
        <taxon>Chlamydiales</taxon>
        <taxon>Chlamydiaceae</taxon>
        <taxon>Chlamydia/Chlamydophila group</taxon>
        <taxon>Chlamydia</taxon>
    </lineage>
</organism>
<reference evidence="2 3" key="1">
    <citation type="submission" date="2016-03" db="EMBL/GenBank/DDBJ databases">
        <title>Culture-independent genomics supports pathogen discovery for uncultivable bacteria within the genus Chlamydia.</title>
        <authorList>
            <person name="Taylor-Brown A."/>
            <person name="Bachmann N.L."/>
            <person name="Borel N."/>
            <person name="Polkinghorne A."/>
        </authorList>
    </citation>
    <scope>NUCLEOTIDE SEQUENCE [LARGE SCALE GENOMIC DNA]</scope>
    <source>
        <strain evidence="2 3">2742-308</strain>
    </source>
</reference>
<dbReference type="RefSeq" id="WP_066481320.1">
    <property type="nucleotide sequence ID" value="NZ_CP014639.1"/>
</dbReference>
<dbReference type="PATRIC" id="fig|1806891.3.peg.100"/>
<dbReference type="EMBL" id="CP014639">
    <property type="protein sequence ID" value="ANH78276.1"/>
    <property type="molecule type" value="Genomic_DNA"/>
</dbReference>